<gene>
    <name evidence="1" type="ORF">ACFFUR_11185</name>
</gene>
<dbReference type="Proteomes" id="UP001589654">
    <property type="component" value="Unassembled WGS sequence"/>
</dbReference>
<dbReference type="EMBL" id="JBHMEW010000060">
    <property type="protein sequence ID" value="MFB9212369.1"/>
    <property type="molecule type" value="Genomic_DNA"/>
</dbReference>
<comment type="caution">
    <text evidence="1">The sequence shown here is derived from an EMBL/GenBank/DDBJ whole genome shotgun (WGS) entry which is preliminary data.</text>
</comment>
<proteinExistence type="predicted"/>
<keyword evidence="2" id="KW-1185">Reference proteome</keyword>
<name>A0ABV5J8V5_9BACT</name>
<evidence type="ECO:0000313" key="2">
    <source>
        <dbReference type="Proteomes" id="UP001589654"/>
    </source>
</evidence>
<accession>A0ABV5J8V5</accession>
<sequence length="154" mass="17706">MMSKHFSKFTYSTYSSEEPCFTCDLPQILKSFVFKYAVLKNPNTCWGGYTRGFGGELVSWRGPDGAFIKTGPGYENVFVLGVNEYFWGYKARYYTPILHPHLTNDKREIVMTYSLNYTGCQEDASNACDPETGWMDPYYYRIKAVRIPVSIMGI</sequence>
<organism evidence="1 2">
    <name type="scientific">Echinicola jeungdonensis</name>
    <dbReference type="NCBI Taxonomy" id="709343"/>
    <lineage>
        <taxon>Bacteria</taxon>
        <taxon>Pseudomonadati</taxon>
        <taxon>Bacteroidota</taxon>
        <taxon>Cytophagia</taxon>
        <taxon>Cytophagales</taxon>
        <taxon>Cyclobacteriaceae</taxon>
        <taxon>Echinicola</taxon>
    </lineage>
</organism>
<evidence type="ECO:0000313" key="1">
    <source>
        <dbReference type="EMBL" id="MFB9212369.1"/>
    </source>
</evidence>
<dbReference type="RefSeq" id="WP_290248269.1">
    <property type="nucleotide sequence ID" value="NZ_JAUFQT010000001.1"/>
</dbReference>
<protein>
    <submittedName>
        <fullName evidence="1">Uncharacterized protein</fullName>
    </submittedName>
</protein>
<reference evidence="1 2" key="1">
    <citation type="submission" date="2024-09" db="EMBL/GenBank/DDBJ databases">
        <authorList>
            <person name="Sun Q."/>
            <person name="Mori K."/>
        </authorList>
    </citation>
    <scope>NUCLEOTIDE SEQUENCE [LARGE SCALE GENOMIC DNA]</scope>
    <source>
        <strain evidence="1 2">CECT 7682</strain>
    </source>
</reference>